<evidence type="ECO:0000313" key="2">
    <source>
        <dbReference type="Proteomes" id="UP000287394"/>
    </source>
</evidence>
<name>A0A402CRM1_9BACT</name>
<keyword evidence="2" id="KW-1185">Reference proteome</keyword>
<reference evidence="1 2" key="1">
    <citation type="journal article" date="2019" name="Int. J. Syst. Evol. Microbiol.">
        <title>Capsulimonas corticalis gen. nov., sp. nov., an aerobic capsulated bacterium, of a novel bacterial order, Capsulimonadales ord. nov., of the class Armatimonadia of the phylum Armatimonadetes.</title>
        <authorList>
            <person name="Li J."/>
            <person name="Kudo C."/>
            <person name="Tonouchi A."/>
        </authorList>
    </citation>
    <scope>NUCLEOTIDE SEQUENCE [LARGE SCALE GENOMIC DNA]</scope>
    <source>
        <strain evidence="1 2">AX-7</strain>
    </source>
</reference>
<proteinExistence type="predicted"/>
<organism evidence="1 2">
    <name type="scientific">Capsulimonas corticalis</name>
    <dbReference type="NCBI Taxonomy" id="2219043"/>
    <lineage>
        <taxon>Bacteria</taxon>
        <taxon>Bacillati</taxon>
        <taxon>Armatimonadota</taxon>
        <taxon>Armatimonadia</taxon>
        <taxon>Capsulimonadales</taxon>
        <taxon>Capsulimonadaceae</taxon>
        <taxon>Capsulimonas</taxon>
    </lineage>
</organism>
<protein>
    <submittedName>
        <fullName evidence="1">Uncharacterized protein</fullName>
    </submittedName>
</protein>
<dbReference type="RefSeq" id="WP_125205827.1">
    <property type="nucleotide sequence ID" value="NZ_AP025739.1"/>
</dbReference>
<sequence>MELEEPAVALYDYLYKDSARISSYYAQLFSGRLSSLEETDTDSSGVDRGAKLDAHLVGGDIKHTSSRQKTSKRIVDPHDLITTEVLSYFTENDVIAESILEGTHGQLVITKGTLGFVDKSMIEIGTITFKMSAETLMSKVNKTAADRAELEQMKVLIALLEKVQIPSAFQLNINGNFIVVGTIKDDGMQEPISSYYYKYGTSGLSDVYLIGIKEIPTPSLAMPSTPLLVASQGAAEALSTLLFHEDAIRVTPIAMFRRLF</sequence>
<dbReference type="AlphaFoldDB" id="A0A402CRM1"/>
<dbReference type="EMBL" id="AP025739">
    <property type="protein sequence ID" value="BDI28022.1"/>
    <property type="molecule type" value="Genomic_DNA"/>
</dbReference>
<dbReference type="OrthoDB" id="8114643at2"/>
<dbReference type="KEGG" id="ccot:CCAX7_000730"/>
<dbReference type="Proteomes" id="UP000287394">
    <property type="component" value="Chromosome"/>
</dbReference>
<gene>
    <name evidence="1" type="ORF">CCAX7_000730</name>
</gene>
<evidence type="ECO:0000313" key="1">
    <source>
        <dbReference type="EMBL" id="BDI28022.1"/>
    </source>
</evidence>
<accession>A0A402CRM1</accession>